<protein>
    <recommendedName>
        <fullName evidence="4">DUF4878 domain-containing protein</fullName>
    </recommendedName>
</protein>
<evidence type="ECO:0008006" key="4">
    <source>
        <dbReference type="Google" id="ProtNLM"/>
    </source>
</evidence>
<accession>A0A1G2SCF1</accession>
<keyword evidence="1" id="KW-1133">Transmembrane helix</keyword>
<feature type="transmembrane region" description="Helical" evidence="1">
    <location>
        <begin position="13"/>
        <end position="34"/>
    </location>
</feature>
<gene>
    <name evidence="2" type="ORF">A3B07_01965</name>
</gene>
<keyword evidence="1" id="KW-0472">Membrane</keyword>
<comment type="caution">
    <text evidence="2">The sequence shown here is derived from an EMBL/GenBank/DDBJ whole genome shotgun (WGS) entry which is preliminary data.</text>
</comment>
<organism evidence="2 3">
    <name type="scientific">Candidatus Yonathbacteria bacterium RIFCSPLOWO2_01_FULL_43_27</name>
    <dbReference type="NCBI Taxonomy" id="1802726"/>
    <lineage>
        <taxon>Bacteria</taxon>
        <taxon>Candidatus Yonathiibacteriota</taxon>
    </lineage>
</organism>
<evidence type="ECO:0000313" key="3">
    <source>
        <dbReference type="Proteomes" id="UP000178817"/>
    </source>
</evidence>
<keyword evidence="1" id="KW-0812">Transmembrane</keyword>
<dbReference type="STRING" id="1802726.A3B07_01965"/>
<dbReference type="Proteomes" id="UP000178817">
    <property type="component" value="Unassembled WGS sequence"/>
</dbReference>
<dbReference type="AlphaFoldDB" id="A0A1G2SCF1"/>
<reference evidence="2 3" key="1">
    <citation type="journal article" date="2016" name="Nat. Commun.">
        <title>Thousands of microbial genomes shed light on interconnected biogeochemical processes in an aquifer system.</title>
        <authorList>
            <person name="Anantharaman K."/>
            <person name="Brown C.T."/>
            <person name="Hug L.A."/>
            <person name="Sharon I."/>
            <person name="Castelle C.J."/>
            <person name="Probst A.J."/>
            <person name="Thomas B.C."/>
            <person name="Singh A."/>
            <person name="Wilkins M.J."/>
            <person name="Karaoz U."/>
            <person name="Brodie E.L."/>
            <person name="Williams K.H."/>
            <person name="Hubbard S.S."/>
            <person name="Banfield J.F."/>
        </authorList>
    </citation>
    <scope>NUCLEOTIDE SEQUENCE [LARGE SCALE GENOMIC DNA]</scope>
</reference>
<dbReference type="EMBL" id="MHUV01000005">
    <property type="protein sequence ID" value="OHA82675.1"/>
    <property type="molecule type" value="Genomic_DNA"/>
</dbReference>
<name>A0A1G2SCF1_9BACT</name>
<evidence type="ECO:0000256" key="1">
    <source>
        <dbReference type="SAM" id="Phobius"/>
    </source>
</evidence>
<sequence>MNTILTFLKSRKFLVGVAVVVVAFLVLGFVYPVYSDWKGRKGVENLANALKQMQEDDYKAAMADTYGGKTPQETLQMYIDAVEKGDYELASKYFIGGKQEEWKNNLKEIMQSNKESLFLDPLKKSINSIGYFSSDQLLYTIEKPVFIEFRKYPNGIWKILEI</sequence>
<evidence type="ECO:0000313" key="2">
    <source>
        <dbReference type="EMBL" id="OHA82675.1"/>
    </source>
</evidence>
<proteinExistence type="predicted"/>